<dbReference type="SUPFAM" id="SSF47413">
    <property type="entry name" value="lambda repressor-like DNA-binding domains"/>
    <property type="match status" value="1"/>
</dbReference>
<evidence type="ECO:0000259" key="1">
    <source>
        <dbReference type="PROSITE" id="PS50943"/>
    </source>
</evidence>
<dbReference type="PROSITE" id="PS50943">
    <property type="entry name" value="HTH_CROC1"/>
    <property type="match status" value="1"/>
</dbReference>
<dbReference type="CDD" id="cd00093">
    <property type="entry name" value="HTH_XRE"/>
    <property type="match status" value="1"/>
</dbReference>
<gene>
    <name evidence="2" type="ORF">GMD50_16640</name>
</gene>
<name>A0A6L6L8J3_9FIRM</name>
<reference evidence="2 3" key="1">
    <citation type="journal article" date="2019" name="Nat. Med.">
        <title>A library of human gut bacterial isolates paired with longitudinal multiomics data enables mechanistic microbiome research.</title>
        <authorList>
            <person name="Poyet M."/>
            <person name="Groussin M."/>
            <person name="Gibbons S.M."/>
            <person name="Avila-Pacheco J."/>
            <person name="Jiang X."/>
            <person name="Kearney S.M."/>
            <person name="Perrotta A.R."/>
            <person name="Berdy B."/>
            <person name="Zhao S."/>
            <person name="Lieberman T.D."/>
            <person name="Swanson P.K."/>
            <person name="Smith M."/>
            <person name="Roesemann S."/>
            <person name="Alexander J.E."/>
            <person name="Rich S.A."/>
            <person name="Livny J."/>
            <person name="Vlamakis H."/>
            <person name="Clish C."/>
            <person name="Bullock K."/>
            <person name="Deik A."/>
            <person name="Scott J."/>
            <person name="Pierce K.A."/>
            <person name="Xavier R.J."/>
            <person name="Alm E.J."/>
        </authorList>
    </citation>
    <scope>NUCLEOTIDE SEQUENCE [LARGE SCALE GENOMIC DNA]</scope>
    <source>
        <strain evidence="2 3">BIOML-A1</strain>
    </source>
</reference>
<dbReference type="Proteomes" id="UP000478483">
    <property type="component" value="Unassembled WGS sequence"/>
</dbReference>
<protein>
    <submittedName>
        <fullName evidence="2">XRE family transcriptional regulator</fullName>
    </submittedName>
</protein>
<sequence>MLTKFGKELRKIRIENDEILKNMADKLNVTAAYLSAVENGNRKVPDAWVNTIATKYNLSDEKATTLQKLAYEDRCDINLTFDSTNSREANLALSFARKFKDLDNNQIKEIQKILDMKK</sequence>
<feature type="domain" description="HTH cro/C1-type" evidence="1">
    <location>
        <begin position="9"/>
        <end position="63"/>
    </location>
</feature>
<proteinExistence type="predicted"/>
<dbReference type="GO" id="GO:0003677">
    <property type="term" value="F:DNA binding"/>
    <property type="evidence" value="ECO:0007669"/>
    <property type="project" value="InterPro"/>
</dbReference>
<dbReference type="InterPro" id="IPR001387">
    <property type="entry name" value="Cro/C1-type_HTH"/>
</dbReference>
<dbReference type="Gene3D" id="1.10.260.40">
    <property type="entry name" value="lambda repressor-like DNA-binding domains"/>
    <property type="match status" value="1"/>
</dbReference>
<dbReference type="EMBL" id="WNAJ01000026">
    <property type="protein sequence ID" value="MTR86634.1"/>
    <property type="molecule type" value="Genomic_DNA"/>
</dbReference>
<evidence type="ECO:0000313" key="3">
    <source>
        <dbReference type="Proteomes" id="UP000478483"/>
    </source>
</evidence>
<dbReference type="InterPro" id="IPR010982">
    <property type="entry name" value="Lambda_DNA-bd_dom_sf"/>
</dbReference>
<evidence type="ECO:0000313" key="2">
    <source>
        <dbReference type="EMBL" id="MTR86634.1"/>
    </source>
</evidence>
<dbReference type="RefSeq" id="WP_118412420.1">
    <property type="nucleotide sequence ID" value="NZ_QRPI01000004.1"/>
</dbReference>
<comment type="caution">
    <text evidence="2">The sequence shown here is derived from an EMBL/GenBank/DDBJ whole genome shotgun (WGS) entry which is preliminary data.</text>
</comment>
<organism evidence="2 3">
    <name type="scientific">Roseburia intestinalis</name>
    <dbReference type="NCBI Taxonomy" id="166486"/>
    <lineage>
        <taxon>Bacteria</taxon>
        <taxon>Bacillati</taxon>
        <taxon>Bacillota</taxon>
        <taxon>Clostridia</taxon>
        <taxon>Lachnospirales</taxon>
        <taxon>Lachnospiraceae</taxon>
        <taxon>Roseburia</taxon>
    </lineage>
</organism>
<dbReference type="AlphaFoldDB" id="A0A6L6L8J3"/>
<accession>A0A6L6L8J3</accession>